<reference evidence="18" key="1">
    <citation type="submission" date="2017-08" db="EMBL/GenBank/DDBJ databases">
        <title>Direct submision.</title>
        <authorList>
            <person name="Kim S.-J."/>
            <person name="Rhee S.-K."/>
        </authorList>
    </citation>
    <scope>NUCLEOTIDE SEQUENCE [LARGE SCALE GENOMIC DNA]</scope>
    <source>
        <strain evidence="18">GI5</strain>
    </source>
</reference>
<dbReference type="RefSeq" id="WP_101893325.1">
    <property type="nucleotide sequence ID" value="NZ_CP022684.1"/>
</dbReference>
<keyword evidence="10 14" id="KW-0408">Iron</keyword>
<comment type="function">
    <text evidence="2 14">Accepts electrons from ETF and reduces ubiquinone.</text>
</comment>
<evidence type="ECO:0000259" key="15">
    <source>
        <dbReference type="Pfam" id="PF05187"/>
    </source>
</evidence>
<keyword evidence="11 14" id="KW-0411">Iron-sulfur</keyword>
<dbReference type="AlphaFoldDB" id="A0A2K9LI01"/>
<dbReference type="GO" id="GO:0051539">
    <property type="term" value="F:4 iron, 4 sulfur cluster binding"/>
    <property type="evidence" value="ECO:0007669"/>
    <property type="project" value="UniProtKB-UniRule"/>
</dbReference>
<evidence type="ECO:0000256" key="10">
    <source>
        <dbReference type="ARBA" id="ARBA00023004"/>
    </source>
</evidence>
<gene>
    <name evidence="17" type="ORF">Kalk_05935</name>
</gene>
<evidence type="ECO:0000256" key="9">
    <source>
        <dbReference type="ARBA" id="ARBA00023002"/>
    </source>
</evidence>
<evidence type="ECO:0000313" key="17">
    <source>
        <dbReference type="EMBL" id="AUM11988.1"/>
    </source>
</evidence>
<dbReference type="PANTHER" id="PTHR10617">
    <property type="entry name" value="ELECTRON TRANSFER FLAVOPROTEIN-UBIQUINONE OXIDOREDUCTASE"/>
    <property type="match status" value="1"/>
</dbReference>
<dbReference type="GO" id="GO:0004174">
    <property type="term" value="F:electron-transferring-flavoprotein dehydrogenase activity"/>
    <property type="evidence" value="ECO:0007669"/>
    <property type="project" value="UniProtKB-UniRule"/>
</dbReference>
<keyword evidence="12 14" id="KW-0830">Ubiquinone</keyword>
<protein>
    <recommendedName>
        <fullName evidence="14">Electron transfer flavoprotein-ubiquinone oxidoreductase</fullName>
        <shortName evidence="14">ETF-QO</shortName>
        <ecNumber evidence="14">1.5.5.1</ecNumber>
    </recommendedName>
</protein>
<evidence type="ECO:0000256" key="3">
    <source>
        <dbReference type="ARBA" id="ARBA00022448"/>
    </source>
</evidence>
<evidence type="ECO:0000256" key="12">
    <source>
        <dbReference type="ARBA" id="ARBA00023075"/>
    </source>
</evidence>
<evidence type="ECO:0000259" key="16">
    <source>
        <dbReference type="Pfam" id="PF21162"/>
    </source>
</evidence>
<evidence type="ECO:0000256" key="4">
    <source>
        <dbReference type="ARBA" id="ARBA00022485"/>
    </source>
</evidence>
<dbReference type="GO" id="GO:0046872">
    <property type="term" value="F:metal ion binding"/>
    <property type="evidence" value="ECO:0007669"/>
    <property type="project" value="UniProtKB-KW"/>
</dbReference>
<evidence type="ECO:0000256" key="13">
    <source>
        <dbReference type="ARBA" id="ARBA00052682"/>
    </source>
</evidence>
<evidence type="ECO:0000256" key="5">
    <source>
        <dbReference type="ARBA" id="ARBA00022630"/>
    </source>
</evidence>
<comment type="catalytic activity">
    <reaction evidence="13 14">
        <text>a ubiquinone + reduced [electron-transfer flavoprotein] = a ubiquinol + oxidized [electron-transfer flavoprotein] + H(+)</text>
        <dbReference type="Rhea" id="RHEA:24052"/>
        <dbReference type="Rhea" id="RHEA-COMP:9565"/>
        <dbReference type="Rhea" id="RHEA-COMP:9566"/>
        <dbReference type="Rhea" id="RHEA-COMP:10685"/>
        <dbReference type="Rhea" id="RHEA-COMP:10686"/>
        <dbReference type="ChEBI" id="CHEBI:15378"/>
        <dbReference type="ChEBI" id="CHEBI:16389"/>
        <dbReference type="ChEBI" id="CHEBI:17976"/>
        <dbReference type="ChEBI" id="CHEBI:57692"/>
        <dbReference type="ChEBI" id="CHEBI:58307"/>
        <dbReference type="EC" id="1.5.5.1"/>
    </reaction>
</comment>
<keyword evidence="6 14" id="KW-0479">Metal-binding</keyword>
<evidence type="ECO:0000256" key="1">
    <source>
        <dbReference type="ARBA" id="ARBA00001974"/>
    </source>
</evidence>
<name>A0A2K9LI01_9GAMM</name>
<evidence type="ECO:0000256" key="14">
    <source>
        <dbReference type="RuleBase" id="RU366068"/>
    </source>
</evidence>
<accession>A0A2K9LI01</accession>
<dbReference type="FunFam" id="3.30.70.20:FF:000012">
    <property type="entry name" value="Electron transfer flavoprotein-ubiquinone oxidoreductase, mitochondrial"/>
    <property type="match status" value="1"/>
</dbReference>
<dbReference type="KEGG" id="kak:Kalk_05935"/>
<dbReference type="Gene3D" id="3.30.9.90">
    <property type="match status" value="1"/>
</dbReference>
<dbReference type="PANTHER" id="PTHR10617:SF107">
    <property type="entry name" value="ELECTRON TRANSFER FLAVOPROTEIN-UBIQUINONE OXIDOREDUCTASE, MITOCHONDRIAL"/>
    <property type="match status" value="1"/>
</dbReference>
<keyword evidence="7 14" id="KW-0274">FAD</keyword>
<dbReference type="Pfam" id="PF21162">
    <property type="entry name" value="ETFQO_UQ-bd"/>
    <property type="match status" value="1"/>
</dbReference>
<keyword evidence="8 14" id="KW-0249">Electron transport</keyword>
<dbReference type="SUPFAM" id="SSF54373">
    <property type="entry name" value="FAD-linked reductases, C-terminal domain"/>
    <property type="match status" value="1"/>
</dbReference>
<dbReference type="InterPro" id="IPR040156">
    <property type="entry name" value="ETF-QO"/>
</dbReference>
<proteinExistence type="predicted"/>
<dbReference type="InterPro" id="IPR036188">
    <property type="entry name" value="FAD/NAD-bd_sf"/>
</dbReference>
<evidence type="ECO:0000313" key="18">
    <source>
        <dbReference type="Proteomes" id="UP000235116"/>
    </source>
</evidence>
<sequence length="549" mass="60386">MERESLEYDVVIVGAGPAGLSAACRLKQGAIRQGVELSVCVVEKAAEIGAHSLSGALLQPTALNELFPDWQERGAPLHIPVAQDEVHYLLSDRRGVRLPSVLASRVIHNEGNYVISLSVFCRWLAQQAEQLGVEVYAGFTAAELLFNDTGAVRGVRTGDMGLDRDGNPKAGFQAGIDLLAKYTLFAEGCRGHLGKQLMQRFNLCEDAGTQHYAIGIKEVWQIDPALHQPGKVMHCFGWPLSRHGAGGGAFLYHYENNQVALGLITDLNYSNPWLSPFDELQQWKLHPTIKPLLEGAQRIAYGARAINKGGLQAVPKLSFPGGLLIGCDAGFMNYPKIKGNHTAMKSGMLAADVVLAALAEGKHGADLVEYQAAFKSSWLYRELYQARNVAPAMHRFGMLMGAAFSFVEYGLLRGKSLFTLKDEQPDHECLQRLNQAKRIHYPKPDGVITFDKLSSVYLSNTHHSEEQPCHLKLSDAQLPLEHNLPLYGEPAQRYCPAGVYEVMEENGRQVFRINAQNCVHCKTCDIKDPMQNITWVPPEAGGGPNYSAM</sequence>
<dbReference type="Pfam" id="PF05187">
    <property type="entry name" value="Fer4_ETF_QO"/>
    <property type="match status" value="1"/>
</dbReference>
<keyword evidence="9 14" id="KW-0560">Oxidoreductase</keyword>
<evidence type="ECO:0000256" key="11">
    <source>
        <dbReference type="ARBA" id="ARBA00023014"/>
    </source>
</evidence>
<feature type="domain" description="ETF-QO/FixC ubiquinone-binding" evidence="16">
    <location>
        <begin position="212"/>
        <end position="306"/>
    </location>
</feature>
<keyword evidence="18" id="KW-1185">Reference proteome</keyword>
<feature type="domain" description="ETF-QO/FixX C-terminal" evidence="15">
    <location>
        <begin position="446"/>
        <end position="547"/>
    </location>
</feature>
<evidence type="ECO:0000256" key="6">
    <source>
        <dbReference type="ARBA" id="ARBA00022723"/>
    </source>
</evidence>
<organism evidence="17 18">
    <name type="scientific">Ketobacter alkanivorans</name>
    <dbReference type="NCBI Taxonomy" id="1917421"/>
    <lineage>
        <taxon>Bacteria</taxon>
        <taxon>Pseudomonadati</taxon>
        <taxon>Pseudomonadota</taxon>
        <taxon>Gammaproteobacteria</taxon>
        <taxon>Pseudomonadales</taxon>
        <taxon>Ketobacteraceae</taxon>
        <taxon>Ketobacter</taxon>
    </lineage>
</organism>
<dbReference type="InterPro" id="IPR007859">
    <property type="entry name" value="ETF-QO/FixX_C"/>
</dbReference>
<dbReference type="Gene3D" id="3.30.70.20">
    <property type="match status" value="1"/>
</dbReference>
<dbReference type="Proteomes" id="UP000235116">
    <property type="component" value="Chromosome"/>
</dbReference>
<dbReference type="SUPFAM" id="SSF54862">
    <property type="entry name" value="4Fe-4S ferredoxins"/>
    <property type="match status" value="1"/>
</dbReference>
<dbReference type="PROSITE" id="PS51257">
    <property type="entry name" value="PROKAR_LIPOPROTEIN"/>
    <property type="match status" value="1"/>
</dbReference>
<dbReference type="PRINTS" id="PR00420">
    <property type="entry name" value="RNGMNOXGNASE"/>
</dbReference>
<dbReference type="EMBL" id="CP022684">
    <property type="protein sequence ID" value="AUM11988.1"/>
    <property type="molecule type" value="Genomic_DNA"/>
</dbReference>
<evidence type="ECO:0000256" key="2">
    <source>
        <dbReference type="ARBA" id="ARBA00002819"/>
    </source>
</evidence>
<evidence type="ECO:0000256" key="7">
    <source>
        <dbReference type="ARBA" id="ARBA00022827"/>
    </source>
</evidence>
<dbReference type="Gene3D" id="3.50.50.60">
    <property type="entry name" value="FAD/NAD(P)-binding domain"/>
    <property type="match status" value="1"/>
</dbReference>
<keyword evidence="4" id="KW-0004">4Fe-4S</keyword>
<dbReference type="Pfam" id="PF13450">
    <property type="entry name" value="NAD_binding_8"/>
    <property type="match status" value="1"/>
</dbReference>
<dbReference type="InterPro" id="IPR049398">
    <property type="entry name" value="ETF-QO/FixC_UQ-bd"/>
</dbReference>
<evidence type="ECO:0000256" key="8">
    <source>
        <dbReference type="ARBA" id="ARBA00022982"/>
    </source>
</evidence>
<keyword evidence="5 14" id="KW-0285">Flavoprotein</keyword>
<dbReference type="EC" id="1.5.5.1" evidence="14"/>
<comment type="cofactor">
    <cofactor evidence="14">
        <name>[4Fe-4S] cluster</name>
        <dbReference type="ChEBI" id="CHEBI:49883"/>
    </cofactor>
    <text evidence="14">Binds 1 [4Fe-4S] cluster.</text>
</comment>
<keyword evidence="3 14" id="KW-0813">Transport</keyword>
<dbReference type="OrthoDB" id="9766632at2"/>
<dbReference type="SUPFAM" id="SSF51905">
    <property type="entry name" value="FAD/NAD(P)-binding domain"/>
    <property type="match status" value="1"/>
</dbReference>
<comment type="cofactor">
    <cofactor evidence="1 14">
        <name>FAD</name>
        <dbReference type="ChEBI" id="CHEBI:57692"/>
    </cofactor>
</comment>